<dbReference type="EMBL" id="CAJZBQ010000023">
    <property type="protein sequence ID" value="CAG9319466.1"/>
    <property type="molecule type" value="Genomic_DNA"/>
</dbReference>
<protein>
    <submittedName>
        <fullName evidence="2">Uncharacterized protein</fullName>
    </submittedName>
</protein>
<evidence type="ECO:0000313" key="3">
    <source>
        <dbReference type="Proteomes" id="UP001162131"/>
    </source>
</evidence>
<accession>A0AAU9J2B4</accession>
<sequence length="221" mass="25324">MDLSSTNFNNYDIEAAKRNVKCDSWLFLVIYFIPIILSCLIPDIEAALSFIFFFSLMGAPYWLTAVLGFFASSNEMSFTNCYSCFLKCTFIYVTMCIGGSILIFLYLLLLVLANYSQASSSLERFVASLLVFMSFLAIIHSACAFTLWFFANRRANRLKDLILRRNQYFQNPNTSGRLETKAQFFAPSEIEVGGCYPQQYPQQSHQYPYYNQGNYGSVKKP</sequence>
<feature type="transmembrane region" description="Helical" evidence="1">
    <location>
        <begin position="125"/>
        <end position="151"/>
    </location>
</feature>
<organism evidence="2 3">
    <name type="scientific">Blepharisma stoltei</name>
    <dbReference type="NCBI Taxonomy" id="1481888"/>
    <lineage>
        <taxon>Eukaryota</taxon>
        <taxon>Sar</taxon>
        <taxon>Alveolata</taxon>
        <taxon>Ciliophora</taxon>
        <taxon>Postciliodesmatophora</taxon>
        <taxon>Heterotrichea</taxon>
        <taxon>Heterotrichida</taxon>
        <taxon>Blepharismidae</taxon>
        <taxon>Blepharisma</taxon>
    </lineage>
</organism>
<dbReference type="Proteomes" id="UP001162131">
    <property type="component" value="Unassembled WGS sequence"/>
</dbReference>
<reference evidence="2" key="1">
    <citation type="submission" date="2021-09" db="EMBL/GenBank/DDBJ databases">
        <authorList>
            <consortium name="AG Swart"/>
            <person name="Singh M."/>
            <person name="Singh A."/>
            <person name="Seah K."/>
            <person name="Emmerich C."/>
        </authorList>
    </citation>
    <scope>NUCLEOTIDE SEQUENCE</scope>
    <source>
        <strain evidence="2">ATCC30299</strain>
    </source>
</reference>
<keyword evidence="3" id="KW-1185">Reference proteome</keyword>
<comment type="caution">
    <text evidence="2">The sequence shown here is derived from an EMBL/GenBank/DDBJ whole genome shotgun (WGS) entry which is preliminary data.</text>
</comment>
<name>A0AAU9J2B4_9CILI</name>
<evidence type="ECO:0000313" key="2">
    <source>
        <dbReference type="EMBL" id="CAG9319466.1"/>
    </source>
</evidence>
<feature type="transmembrane region" description="Helical" evidence="1">
    <location>
        <begin position="25"/>
        <end position="44"/>
    </location>
</feature>
<feature type="transmembrane region" description="Helical" evidence="1">
    <location>
        <begin position="90"/>
        <end position="113"/>
    </location>
</feature>
<keyword evidence="1" id="KW-0472">Membrane</keyword>
<gene>
    <name evidence="2" type="ORF">BSTOLATCC_MIC24019</name>
</gene>
<feature type="transmembrane region" description="Helical" evidence="1">
    <location>
        <begin position="50"/>
        <end position="70"/>
    </location>
</feature>
<dbReference type="AlphaFoldDB" id="A0AAU9J2B4"/>
<proteinExistence type="predicted"/>
<keyword evidence="1" id="KW-0812">Transmembrane</keyword>
<evidence type="ECO:0000256" key="1">
    <source>
        <dbReference type="SAM" id="Phobius"/>
    </source>
</evidence>
<keyword evidence="1" id="KW-1133">Transmembrane helix</keyword>